<proteinExistence type="predicted"/>
<protein>
    <submittedName>
        <fullName evidence="1">Phytanoyl-CoA dioxygenase PhyH</fullName>
    </submittedName>
</protein>
<dbReference type="AlphaFoldDB" id="A0A4R7BG62"/>
<comment type="caution">
    <text evidence="1">The sequence shown here is derived from an EMBL/GenBank/DDBJ whole genome shotgun (WGS) entry which is preliminary data.</text>
</comment>
<evidence type="ECO:0000313" key="2">
    <source>
        <dbReference type="Proteomes" id="UP000295611"/>
    </source>
</evidence>
<accession>A0A4R7BG62</accession>
<gene>
    <name evidence="1" type="ORF">DFP86_101136</name>
</gene>
<reference evidence="1 2" key="1">
    <citation type="submission" date="2019-03" db="EMBL/GenBank/DDBJ databases">
        <title>Genomic Encyclopedia of Type Strains, Phase III (KMG-III): the genomes of soil and plant-associated and newly described type strains.</title>
        <authorList>
            <person name="Whitman W."/>
        </authorList>
    </citation>
    <scope>NUCLEOTIDE SEQUENCE [LARGE SCALE GENOMIC DNA]</scope>
    <source>
        <strain evidence="1 2">CECT 8976</strain>
    </source>
</reference>
<dbReference type="Proteomes" id="UP000295611">
    <property type="component" value="Unassembled WGS sequence"/>
</dbReference>
<keyword evidence="1" id="KW-0223">Dioxygenase</keyword>
<dbReference type="RefSeq" id="WP_133678076.1">
    <property type="nucleotide sequence ID" value="NZ_SNZP01000001.1"/>
</dbReference>
<evidence type="ECO:0000313" key="1">
    <source>
        <dbReference type="EMBL" id="TDR82747.1"/>
    </source>
</evidence>
<organism evidence="1 2">
    <name type="scientific">Paludibacterium purpuratum</name>
    <dbReference type="NCBI Taxonomy" id="1144873"/>
    <lineage>
        <taxon>Bacteria</taxon>
        <taxon>Pseudomonadati</taxon>
        <taxon>Pseudomonadota</taxon>
        <taxon>Betaproteobacteria</taxon>
        <taxon>Neisseriales</taxon>
        <taxon>Chromobacteriaceae</taxon>
        <taxon>Paludibacterium</taxon>
    </lineage>
</organism>
<dbReference type="Gene3D" id="2.60.120.620">
    <property type="entry name" value="q2cbj1_9rhob like domain"/>
    <property type="match status" value="1"/>
</dbReference>
<dbReference type="GO" id="GO:0016706">
    <property type="term" value="F:2-oxoglutarate-dependent dioxygenase activity"/>
    <property type="evidence" value="ECO:0007669"/>
    <property type="project" value="UniProtKB-ARBA"/>
</dbReference>
<keyword evidence="1" id="KW-0560">Oxidoreductase</keyword>
<name>A0A4R7BG62_9NEIS</name>
<dbReference type="OrthoDB" id="3806556at2"/>
<dbReference type="Pfam" id="PF05721">
    <property type="entry name" value="PhyH"/>
    <property type="match status" value="1"/>
</dbReference>
<sequence>MDLKNFFEQEGYVIVPNVVAKETIERMRNDHTELLQHSNLKTLPQHIFFKKPLFTETILNQALDEVKAILGEEKVTLYPNMTVRESIYLSFHNDSYFMKEEDEKGLVTPEFVQCSLYFQDNDEENGGGVTLIPKSHLLNRVERAELTKRVNQGEMAGKCIKTNIGDLVIWDARIVHSSTKPVVPPKEKKLALQWTVSRTELFAKDFIAYLQRRANEMLHVSDYEAERPLDYFADMPNVTLNSFNLKQRDALASGNINFVEIHDGV</sequence>
<dbReference type="SUPFAM" id="SSF51197">
    <property type="entry name" value="Clavaminate synthase-like"/>
    <property type="match status" value="1"/>
</dbReference>
<dbReference type="InterPro" id="IPR008775">
    <property type="entry name" value="Phytyl_CoA_dOase-like"/>
</dbReference>
<dbReference type="EMBL" id="SNZP01000001">
    <property type="protein sequence ID" value="TDR82747.1"/>
    <property type="molecule type" value="Genomic_DNA"/>
</dbReference>
<keyword evidence="2" id="KW-1185">Reference proteome</keyword>